<organism evidence="3 4">
    <name type="scientific">Izhakiella capsodis</name>
    <dbReference type="NCBI Taxonomy" id="1367852"/>
    <lineage>
        <taxon>Bacteria</taxon>
        <taxon>Pseudomonadati</taxon>
        <taxon>Pseudomonadota</taxon>
        <taxon>Gammaproteobacteria</taxon>
        <taxon>Enterobacterales</taxon>
        <taxon>Erwiniaceae</taxon>
        <taxon>Izhakiella</taxon>
    </lineage>
</organism>
<dbReference type="PANTHER" id="PTHR42954">
    <property type="entry name" value="FE(2+) TRANSPORT PROTEIN A"/>
    <property type="match status" value="1"/>
</dbReference>
<dbReference type="InterPro" id="IPR008988">
    <property type="entry name" value="Transcriptional_repressor_C"/>
</dbReference>
<name>A0A1I4VAX3_9GAMM</name>
<evidence type="ECO:0000256" key="1">
    <source>
        <dbReference type="ARBA" id="ARBA00023004"/>
    </source>
</evidence>
<gene>
    <name evidence="3" type="ORF">SAMN05216516_101654</name>
</gene>
<accession>A0A1I4VAX3</accession>
<evidence type="ECO:0000313" key="4">
    <source>
        <dbReference type="Proteomes" id="UP000242222"/>
    </source>
</evidence>
<dbReference type="Pfam" id="PF04023">
    <property type="entry name" value="FeoA"/>
    <property type="match status" value="1"/>
</dbReference>
<keyword evidence="4" id="KW-1185">Reference proteome</keyword>
<dbReference type="InterPro" id="IPR007167">
    <property type="entry name" value="Fe-transptr_FeoA-like"/>
</dbReference>
<reference evidence="4" key="1">
    <citation type="submission" date="2016-10" db="EMBL/GenBank/DDBJ databases">
        <authorList>
            <person name="Varghese N."/>
            <person name="Submissions S."/>
        </authorList>
    </citation>
    <scope>NUCLEOTIDE SEQUENCE [LARGE SCALE GENOMIC DNA]</scope>
    <source>
        <strain evidence="4">N6PO6</strain>
    </source>
</reference>
<dbReference type="AlphaFoldDB" id="A0A1I4VAX3"/>
<dbReference type="InterPro" id="IPR038157">
    <property type="entry name" value="FeoA_core_dom"/>
</dbReference>
<protein>
    <submittedName>
        <fullName evidence="3">Ferrous iron transport protein A</fullName>
    </submittedName>
</protein>
<sequence>MNFHSRQTFAIVGFSPEIPPAWRQKLLSFGLLPGSTFEIVRIAPLGDPVEIRTCRSSLMLRKKDMIHLELQEVAS</sequence>
<dbReference type="GO" id="GO:0046914">
    <property type="term" value="F:transition metal ion binding"/>
    <property type="evidence" value="ECO:0007669"/>
    <property type="project" value="InterPro"/>
</dbReference>
<dbReference type="Gene3D" id="2.30.30.90">
    <property type="match status" value="1"/>
</dbReference>
<dbReference type="SUPFAM" id="SSF50037">
    <property type="entry name" value="C-terminal domain of transcriptional repressors"/>
    <property type="match status" value="1"/>
</dbReference>
<evidence type="ECO:0000313" key="3">
    <source>
        <dbReference type="EMBL" id="SFM98319.1"/>
    </source>
</evidence>
<dbReference type="OrthoDB" id="9811076at2"/>
<dbReference type="Proteomes" id="UP000242222">
    <property type="component" value="Unassembled WGS sequence"/>
</dbReference>
<dbReference type="STRING" id="1367852.SAMN05216516_101654"/>
<dbReference type="NCBIfam" id="NF007106">
    <property type="entry name" value="PRK09555.1"/>
    <property type="match status" value="1"/>
</dbReference>
<evidence type="ECO:0000259" key="2">
    <source>
        <dbReference type="SMART" id="SM00899"/>
    </source>
</evidence>
<proteinExistence type="predicted"/>
<dbReference type="PANTHER" id="PTHR42954:SF2">
    <property type="entry name" value="FE(2+) TRANSPORT PROTEIN A"/>
    <property type="match status" value="1"/>
</dbReference>
<dbReference type="SMART" id="SM00899">
    <property type="entry name" value="FeoA"/>
    <property type="match status" value="1"/>
</dbReference>
<dbReference type="InterPro" id="IPR052713">
    <property type="entry name" value="FeoA"/>
</dbReference>
<keyword evidence="1" id="KW-0408">Iron</keyword>
<dbReference type="EMBL" id="FOVC01000001">
    <property type="protein sequence ID" value="SFM98319.1"/>
    <property type="molecule type" value="Genomic_DNA"/>
</dbReference>
<feature type="domain" description="Ferrous iron transporter FeoA-like" evidence="2">
    <location>
        <begin position="1"/>
        <end position="72"/>
    </location>
</feature>
<dbReference type="RefSeq" id="WP_092875030.1">
    <property type="nucleotide sequence ID" value="NZ_FOVC01000001.1"/>
</dbReference>